<dbReference type="Proteomes" id="UP000663203">
    <property type="component" value="Chromosome"/>
</dbReference>
<evidence type="ECO:0008006" key="3">
    <source>
        <dbReference type="Google" id="ProtNLM"/>
    </source>
</evidence>
<keyword evidence="2" id="KW-1185">Reference proteome</keyword>
<name>A0A8A2VL00_9EURY</name>
<evidence type="ECO:0000313" key="1">
    <source>
        <dbReference type="EMBL" id="QSX01003.1"/>
    </source>
</evidence>
<evidence type="ECO:0000313" key="2">
    <source>
        <dbReference type="Proteomes" id="UP000663203"/>
    </source>
</evidence>
<protein>
    <recommendedName>
        <fullName evidence="3">Fido domain-containing protein</fullName>
    </recommendedName>
</protein>
<dbReference type="AlphaFoldDB" id="A0A8A2VL00"/>
<dbReference type="Pfam" id="PF26511">
    <property type="entry name" value="DUF8172"/>
    <property type="match status" value="1"/>
</dbReference>
<proteinExistence type="predicted"/>
<dbReference type="InterPro" id="IPR058485">
    <property type="entry name" value="DUF8172"/>
</dbReference>
<sequence length="293" mass="34010">MVNRVFYHHERDKQFSLDFVNPDLQAVGQRVVNYDGHKSVKVEEYELDRTVYVVYTASGASGPADAMEYDLSEYIQSLSPANSVIATRLVEVFRNVLEENYEEEGKRVRAYKDISAEDIAPALNQVDWEGTATEVAGRLASNLILKHPLPNANHRTSIGMAQLYLRRVDPDFSMPDTAIQVDGAAEYDWMEWVNDYINRSKRLVTVRRKGDRFKYLENFGCDVLERKHEIEIRLDNYELDMQPSERWRHYAKKHEELWIEFTEDAVRRTGKTALLEADALSKHEFAAELKDLE</sequence>
<accession>A0A8A2VL00</accession>
<dbReference type="EMBL" id="CP071462">
    <property type="protein sequence ID" value="QSX01003.1"/>
    <property type="molecule type" value="Genomic_DNA"/>
</dbReference>
<reference evidence="1 2" key="1">
    <citation type="submission" date="2021-03" db="EMBL/GenBank/DDBJ databases">
        <title>Haloterrigena longa sp. nov. and Haloterrigena limicola sp. nov., extremely halophilic archaea isolated from a salt lake.</title>
        <authorList>
            <person name="Henglin C."/>
        </authorList>
    </citation>
    <scope>NUCLEOTIDE SEQUENCE [LARGE SCALE GENOMIC DNA]</scope>
    <source>
        <strain evidence="1 2">KZCA68</strain>
    </source>
</reference>
<dbReference type="RefSeq" id="WP_207290717.1">
    <property type="nucleotide sequence ID" value="NZ_CP071462.1"/>
</dbReference>
<organism evidence="1 2">
    <name type="scientific">Haloterrigena alkaliphila</name>
    <dbReference type="NCBI Taxonomy" id="2816475"/>
    <lineage>
        <taxon>Archaea</taxon>
        <taxon>Methanobacteriati</taxon>
        <taxon>Methanobacteriota</taxon>
        <taxon>Stenosarchaea group</taxon>
        <taxon>Halobacteria</taxon>
        <taxon>Halobacteriales</taxon>
        <taxon>Natrialbaceae</taxon>
        <taxon>Haloterrigena</taxon>
    </lineage>
</organism>
<dbReference type="KEGG" id="hakz:J0X25_08625"/>
<gene>
    <name evidence="1" type="ORF">J0X25_08625</name>
</gene>
<dbReference type="GeneID" id="63187364"/>